<proteinExistence type="predicted"/>
<dbReference type="Proteomes" id="UP001233999">
    <property type="component" value="Unassembled WGS sequence"/>
</dbReference>
<reference evidence="1" key="2">
    <citation type="submission" date="2023-05" db="EMBL/GenBank/DDBJ databases">
        <authorList>
            <person name="Fouks B."/>
        </authorList>
    </citation>
    <scope>NUCLEOTIDE SEQUENCE</scope>
    <source>
        <strain evidence="1">Stay&amp;Tobe</strain>
        <tissue evidence="1">Testes</tissue>
    </source>
</reference>
<protein>
    <submittedName>
        <fullName evidence="1">Uncharacterized protein</fullName>
    </submittedName>
</protein>
<comment type="caution">
    <text evidence="1">The sequence shown here is derived from an EMBL/GenBank/DDBJ whole genome shotgun (WGS) entry which is preliminary data.</text>
</comment>
<dbReference type="AlphaFoldDB" id="A0AAD8EKF0"/>
<evidence type="ECO:0000313" key="2">
    <source>
        <dbReference type="Proteomes" id="UP001233999"/>
    </source>
</evidence>
<dbReference type="EMBL" id="JASPKZ010003432">
    <property type="protein sequence ID" value="KAJ9593518.1"/>
    <property type="molecule type" value="Genomic_DNA"/>
</dbReference>
<sequence>EKETIAAYKPSDINGRKPWATEINMLDNVEGYVREFWELKNEEIKSNIMRECVNIV</sequence>
<reference evidence="1" key="1">
    <citation type="journal article" date="2023" name="IScience">
        <title>Live-bearing cockroach genome reveals convergent evolutionary mechanisms linked to viviparity in insects and beyond.</title>
        <authorList>
            <person name="Fouks B."/>
            <person name="Harrison M.C."/>
            <person name="Mikhailova A.A."/>
            <person name="Marchal E."/>
            <person name="English S."/>
            <person name="Carruthers M."/>
            <person name="Jennings E.C."/>
            <person name="Chiamaka E.L."/>
            <person name="Frigard R.A."/>
            <person name="Pippel M."/>
            <person name="Attardo G.M."/>
            <person name="Benoit J.B."/>
            <person name="Bornberg-Bauer E."/>
            <person name="Tobe S.S."/>
        </authorList>
    </citation>
    <scope>NUCLEOTIDE SEQUENCE</scope>
    <source>
        <strain evidence="1">Stay&amp;Tobe</strain>
    </source>
</reference>
<gene>
    <name evidence="1" type="ORF">L9F63_014911</name>
</gene>
<accession>A0AAD8EKF0</accession>
<feature type="non-terminal residue" evidence="1">
    <location>
        <position position="1"/>
    </location>
</feature>
<evidence type="ECO:0000313" key="1">
    <source>
        <dbReference type="EMBL" id="KAJ9593518.1"/>
    </source>
</evidence>
<organism evidence="1 2">
    <name type="scientific">Diploptera punctata</name>
    <name type="common">Pacific beetle cockroach</name>
    <dbReference type="NCBI Taxonomy" id="6984"/>
    <lineage>
        <taxon>Eukaryota</taxon>
        <taxon>Metazoa</taxon>
        <taxon>Ecdysozoa</taxon>
        <taxon>Arthropoda</taxon>
        <taxon>Hexapoda</taxon>
        <taxon>Insecta</taxon>
        <taxon>Pterygota</taxon>
        <taxon>Neoptera</taxon>
        <taxon>Polyneoptera</taxon>
        <taxon>Dictyoptera</taxon>
        <taxon>Blattodea</taxon>
        <taxon>Blaberoidea</taxon>
        <taxon>Blaberidae</taxon>
        <taxon>Diplopterinae</taxon>
        <taxon>Diploptera</taxon>
    </lineage>
</organism>
<keyword evidence="2" id="KW-1185">Reference proteome</keyword>
<name>A0AAD8EKF0_DIPPU</name>
<feature type="non-terminal residue" evidence="1">
    <location>
        <position position="56"/>
    </location>
</feature>